<proteinExistence type="predicted"/>
<evidence type="ECO:0000256" key="1">
    <source>
        <dbReference type="SAM" id="Phobius"/>
    </source>
</evidence>
<keyword evidence="1" id="KW-1133">Transmembrane helix</keyword>
<name>A0AA36MRC9_9DINO</name>
<evidence type="ECO:0000313" key="2">
    <source>
        <dbReference type="EMBL" id="CAJ1376367.1"/>
    </source>
</evidence>
<feature type="transmembrane region" description="Helical" evidence="1">
    <location>
        <begin position="255"/>
        <end position="272"/>
    </location>
</feature>
<dbReference type="Proteomes" id="UP001178507">
    <property type="component" value="Unassembled WGS sequence"/>
</dbReference>
<comment type="caution">
    <text evidence="2">The sequence shown here is derived from an EMBL/GenBank/DDBJ whole genome shotgun (WGS) entry which is preliminary data.</text>
</comment>
<protein>
    <submittedName>
        <fullName evidence="2">Uncharacterized protein</fullName>
    </submittedName>
</protein>
<keyword evidence="3" id="KW-1185">Reference proteome</keyword>
<feature type="transmembrane region" description="Helical" evidence="1">
    <location>
        <begin position="293"/>
        <end position="319"/>
    </location>
</feature>
<organism evidence="2 3">
    <name type="scientific">Effrenium voratum</name>
    <dbReference type="NCBI Taxonomy" id="2562239"/>
    <lineage>
        <taxon>Eukaryota</taxon>
        <taxon>Sar</taxon>
        <taxon>Alveolata</taxon>
        <taxon>Dinophyceae</taxon>
        <taxon>Suessiales</taxon>
        <taxon>Symbiodiniaceae</taxon>
        <taxon>Effrenium</taxon>
    </lineage>
</organism>
<gene>
    <name evidence="2" type="ORF">EVOR1521_LOCUS5453</name>
</gene>
<sequence length="436" mass="48570">MAQATSPFILGVPAEPLRVYSLGGELLLEKTPAALETVGDLILELSGQLKVAPYRLQLQLLQGGREPAGAGMEPTRALQELSELQLLVAPVDPSRAVTRPGRIVSVRRAEQRLLEVAFEPGGAWERLDEDVRVLHTLRVRGEPHFDYEKAIDVIDADAERGKAVLDFAEGKVLPAAFRELLLHFSTMRLVTRVQRGERFAGLAESPAKPCNAAGLQGLGRMSFALIGHWLIDCLSIASGISALVLAMLWQFYLEAALFAATLWLPGFVWTWRSHCYCFRRKFVGPGSFVVPPLCLIVWCCGVVWLWVPLALIPAVFVFVAFHTYWLLRLLLQVAGVCLIIPEACQFPIQRQAFAFYELYMRDTRIWGDSLRLVLCLVLVADAGLEERLPRTNPLALGVTVGSSLLALVLSCLPYRRHLAEDAWEIFDDEIMELEED</sequence>
<reference evidence="2" key="1">
    <citation type="submission" date="2023-08" db="EMBL/GenBank/DDBJ databases">
        <authorList>
            <person name="Chen Y."/>
            <person name="Shah S."/>
            <person name="Dougan E. K."/>
            <person name="Thang M."/>
            <person name="Chan C."/>
        </authorList>
    </citation>
    <scope>NUCLEOTIDE SEQUENCE</scope>
</reference>
<accession>A0AA36MRC9</accession>
<evidence type="ECO:0000313" key="3">
    <source>
        <dbReference type="Proteomes" id="UP001178507"/>
    </source>
</evidence>
<keyword evidence="1" id="KW-0472">Membrane</keyword>
<dbReference type="AlphaFoldDB" id="A0AA36MRC9"/>
<keyword evidence="1" id="KW-0812">Transmembrane</keyword>
<dbReference type="EMBL" id="CAUJNA010000388">
    <property type="protein sequence ID" value="CAJ1376367.1"/>
    <property type="molecule type" value="Genomic_DNA"/>
</dbReference>